<dbReference type="PANTHER" id="PTHR36847">
    <property type="entry name" value="AMIDOLIGASE ENZYME"/>
    <property type="match status" value="1"/>
</dbReference>
<dbReference type="InterPro" id="IPR022025">
    <property type="entry name" value="Amidoligase_2"/>
</dbReference>
<dbReference type="EMBL" id="NJEU01000320">
    <property type="protein sequence ID" value="PHH76388.1"/>
    <property type="molecule type" value="Genomic_DNA"/>
</dbReference>
<dbReference type="Pfam" id="PF12224">
    <property type="entry name" value="Amidoligase_2"/>
    <property type="match status" value="1"/>
</dbReference>
<sequence>MAPARLGLELEFMVATLPPDSKHPKSQASSDSRWPDDPADKTTAHPIYGTNLCRKAVCRALARSGLAVARIVDPKPLAGDPDASEETHHCCIDISHTSRLLVWNPERGGSGARHMRFNYWLVGHEGSINSKLDDCHIKGPKGYKWHAIEINSNILSDQAEFDETLPTVRRALGQIRNSVKVWLNAECGFHMHVSPKHGELDIVAARRTAALVLLVEHGLLLNICHPCRRKSSHARPIRTHSIFAARARAATSIECDLGPEMHLIHRYRGGCKATHGDDPLLFRILSCILLQVDLAALAKGLRAPNKENGTSPDGGRCALAVSSFGTVEFRYPEASFDVDFLSLWTDVARQIMNIATSPEAQYSTTLYELWQMATSDTRLTWIDWLKALGLSRQAGVCSKRLRRYGGDLRNLNKRQILPQVAAEV</sequence>
<organism evidence="2 3">
    <name type="scientific">Ophiocordyceps australis</name>
    <dbReference type="NCBI Taxonomy" id="1399860"/>
    <lineage>
        <taxon>Eukaryota</taxon>
        <taxon>Fungi</taxon>
        <taxon>Dikarya</taxon>
        <taxon>Ascomycota</taxon>
        <taxon>Pezizomycotina</taxon>
        <taxon>Sordariomycetes</taxon>
        <taxon>Hypocreomycetidae</taxon>
        <taxon>Hypocreales</taxon>
        <taxon>Ophiocordycipitaceae</taxon>
        <taxon>Ophiocordyceps</taxon>
    </lineage>
</organism>
<dbReference type="AlphaFoldDB" id="A0A2C5YE79"/>
<proteinExistence type="predicted"/>
<reference evidence="2 3" key="1">
    <citation type="submission" date="2017-06" db="EMBL/GenBank/DDBJ databases">
        <title>Ant-infecting Ophiocordyceps genomes reveal a high diversity of potential behavioral manipulation genes and a possible major role for enterotoxins.</title>
        <authorList>
            <person name="De Bekker C."/>
            <person name="Evans H.C."/>
            <person name="Brachmann A."/>
            <person name="Hughes D.P."/>
        </authorList>
    </citation>
    <scope>NUCLEOTIDE SEQUENCE [LARGE SCALE GENOMIC DNA]</scope>
    <source>
        <strain evidence="2 3">1348a</strain>
    </source>
</reference>
<accession>A0A2C5YE79</accession>
<dbReference type="OrthoDB" id="4940520at2759"/>
<name>A0A2C5YE79_9HYPO</name>
<evidence type="ECO:0000256" key="1">
    <source>
        <dbReference type="SAM" id="MobiDB-lite"/>
    </source>
</evidence>
<evidence type="ECO:0000313" key="3">
    <source>
        <dbReference type="Proteomes" id="UP000224854"/>
    </source>
</evidence>
<feature type="region of interest" description="Disordered" evidence="1">
    <location>
        <begin position="17"/>
        <end position="41"/>
    </location>
</feature>
<evidence type="ECO:0000313" key="2">
    <source>
        <dbReference type="EMBL" id="PHH76388.1"/>
    </source>
</evidence>
<comment type="caution">
    <text evidence="2">The sequence shown here is derived from an EMBL/GenBank/DDBJ whole genome shotgun (WGS) entry which is preliminary data.</text>
</comment>
<protein>
    <recommendedName>
        <fullName evidence="4">Amidoligase enzyme</fullName>
    </recommendedName>
</protein>
<keyword evidence="3" id="KW-1185">Reference proteome</keyword>
<dbReference type="PANTHER" id="PTHR36847:SF1">
    <property type="entry name" value="AMIDOLIGASE ENZYME"/>
    <property type="match status" value="1"/>
</dbReference>
<evidence type="ECO:0008006" key="4">
    <source>
        <dbReference type="Google" id="ProtNLM"/>
    </source>
</evidence>
<dbReference type="Proteomes" id="UP000224854">
    <property type="component" value="Unassembled WGS sequence"/>
</dbReference>
<gene>
    <name evidence="2" type="ORF">CDD82_4022</name>
</gene>